<dbReference type="PANTHER" id="PTHR30231:SF4">
    <property type="entry name" value="PROTEIN NEN2"/>
    <property type="match status" value="1"/>
</dbReference>
<dbReference type="InterPro" id="IPR013520">
    <property type="entry name" value="Ribonucl_H"/>
</dbReference>
<dbReference type="EMBL" id="JAFNAA010000001">
    <property type="protein sequence ID" value="MBO1106788.1"/>
    <property type="molecule type" value="Genomic_DNA"/>
</dbReference>
<feature type="domain" description="Exonuclease" evidence="4">
    <location>
        <begin position="54"/>
        <end position="261"/>
    </location>
</feature>
<accession>A0A8I1W3E4</accession>
<dbReference type="SMART" id="SM00479">
    <property type="entry name" value="EXOIII"/>
    <property type="match status" value="1"/>
</dbReference>
<dbReference type="SUPFAM" id="SSF53098">
    <property type="entry name" value="Ribonuclease H-like"/>
    <property type="match status" value="1"/>
</dbReference>
<evidence type="ECO:0000256" key="3">
    <source>
        <dbReference type="ARBA" id="ARBA00022839"/>
    </source>
</evidence>
<proteinExistence type="predicted"/>
<dbReference type="InterPro" id="IPR036397">
    <property type="entry name" value="RNaseH_sf"/>
</dbReference>
<dbReference type="RefSeq" id="WP_152137133.1">
    <property type="nucleotide sequence ID" value="NZ_JAFNAA010000001.1"/>
</dbReference>
<evidence type="ECO:0000259" key="4">
    <source>
        <dbReference type="SMART" id="SM00479"/>
    </source>
</evidence>
<dbReference type="GO" id="GO:0008408">
    <property type="term" value="F:3'-5' exonuclease activity"/>
    <property type="evidence" value="ECO:0007669"/>
    <property type="project" value="TreeGrafter"/>
</dbReference>
<dbReference type="PANTHER" id="PTHR30231">
    <property type="entry name" value="DNA POLYMERASE III SUBUNIT EPSILON"/>
    <property type="match status" value="1"/>
</dbReference>
<evidence type="ECO:0000313" key="6">
    <source>
        <dbReference type="Proteomes" id="UP000664658"/>
    </source>
</evidence>
<organism evidence="5 6">
    <name type="scientific">Plesiomonas shigelloides</name>
    <name type="common">Aeromonas shigelloides</name>
    <dbReference type="NCBI Taxonomy" id="703"/>
    <lineage>
        <taxon>Bacteria</taxon>
        <taxon>Pseudomonadati</taxon>
        <taxon>Pseudomonadota</taxon>
        <taxon>Gammaproteobacteria</taxon>
        <taxon>Enterobacterales</taxon>
        <taxon>Enterobacteriaceae</taxon>
        <taxon>Plesiomonas</taxon>
    </lineage>
</organism>
<evidence type="ECO:0000313" key="5">
    <source>
        <dbReference type="EMBL" id="MBO1106788.1"/>
    </source>
</evidence>
<comment type="caution">
    <text evidence="5">The sequence shown here is derived from an EMBL/GenBank/DDBJ whole genome shotgun (WGS) entry which is preliminary data.</text>
</comment>
<dbReference type="Gene3D" id="3.30.420.10">
    <property type="entry name" value="Ribonuclease H-like superfamily/Ribonuclease H"/>
    <property type="match status" value="1"/>
</dbReference>
<evidence type="ECO:0000256" key="2">
    <source>
        <dbReference type="ARBA" id="ARBA00022801"/>
    </source>
</evidence>
<dbReference type="Pfam" id="PF00929">
    <property type="entry name" value="RNase_T"/>
    <property type="match status" value="1"/>
</dbReference>
<dbReference type="InterPro" id="IPR012337">
    <property type="entry name" value="RNaseH-like_sf"/>
</dbReference>
<dbReference type="GO" id="GO:0006259">
    <property type="term" value="P:DNA metabolic process"/>
    <property type="evidence" value="ECO:0007669"/>
    <property type="project" value="UniProtKB-ARBA"/>
</dbReference>
<reference evidence="5" key="1">
    <citation type="submission" date="2021-03" db="EMBL/GenBank/DDBJ databases">
        <title>Plesiomonas shigelloides zfcc0051, isolated from zebrafish feces.</title>
        <authorList>
            <person name="Vanderhoek Z."/>
            <person name="Gaulke C."/>
        </authorList>
    </citation>
    <scope>NUCLEOTIDE SEQUENCE</scope>
    <source>
        <strain evidence="5">Zfcc0051</strain>
    </source>
</reference>
<dbReference type="CDD" id="cd06127">
    <property type="entry name" value="DEDDh"/>
    <property type="match status" value="1"/>
</dbReference>
<keyword evidence="2" id="KW-0378">Hydrolase</keyword>
<protein>
    <recommendedName>
        <fullName evidence="4">Exonuclease domain-containing protein</fullName>
    </recommendedName>
</protein>
<dbReference type="GO" id="GO:0005829">
    <property type="term" value="C:cytosol"/>
    <property type="evidence" value="ECO:0007669"/>
    <property type="project" value="TreeGrafter"/>
</dbReference>
<keyword evidence="3" id="KW-0269">Exonuclease</keyword>
<name>A0A8I1W3E4_PLESH</name>
<dbReference type="AlphaFoldDB" id="A0A8I1W3E4"/>
<dbReference type="Proteomes" id="UP000664658">
    <property type="component" value="Unassembled WGS sequence"/>
</dbReference>
<gene>
    <name evidence="5" type="ORF">J2R62_00880</name>
</gene>
<evidence type="ECO:0000256" key="1">
    <source>
        <dbReference type="ARBA" id="ARBA00022722"/>
    </source>
</evidence>
<sequence>MSIFSALRHFHRDPLSRLALRREHFLTSQAAQPLVHQFLLPPLPASDVDPWSLDMLVLDMETTGLDAQQDSVLSLGMVPIRAGMVQLGRSQHLYLDACAQVRADTAVINHILPQTLQQGMSASQVLMHLFTVLTGQNSACAMADVECSVRGEVQPHGATRTEPAHVGFPILVAHGAAIERQFLQQWVSACFGLQAELPLLWLDTLALERSLAGNRHSARRDYRLSEIRRSYGLPAYLAHNALADAVATGELLLVQMKHIFAGRRPQLGELYRRSLS</sequence>
<dbReference type="GO" id="GO:0003676">
    <property type="term" value="F:nucleic acid binding"/>
    <property type="evidence" value="ECO:0007669"/>
    <property type="project" value="InterPro"/>
</dbReference>
<keyword evidence="1" id="KW-0540">Nuclease</keyword>